<dbReference type="InterPro" id="IPR036625">
    <property type="entry name" value="E3-bd_dom_sf"/>
</dbReference>
<dbReference type="PROSITE" id="PS50968">
    <property type="entry name" value="BIOTINYL_LIPOYL"/>
    <property type="match status" value="1"/>
</dbReference>
<reference evidence="8" key="1">
    <citation type="submission" date="2020-05" db="EMBL/GenBank/DDBJ databases">
        <authorList>
            <person name="Chiriac C."/>
            <person name="Salcher M."/>
            <person name="Ghai R."/>
            <person name="Kavagutti S V."/>
        </authorList>
    </citation>
    <scope>NUCLEOTIDE SEQUENCE</scope>
</reference>
<dbReference type="Gene3D" id="2.40.50.100">
    <property type="match status" value="1"/>
</dbReference>
<evidence type="ECO:0000259" key="6">
    <source>
        <dbReference type="PROSITE" id="PS50968"/>
    </source>
</evidence>
<dbReference type="SUPFAM" id="SSF52777">
    <property type="entry name" value="CoA-dependent acyltransferases"/>
    <property type="match status" value="1"/>
</dbReference>
<dbReference type="AlphaFoldDB" id="A0A6J6EZE6"/>
<dbReference type="PROSITE" id="PS51826">
    <property type="entry name" value="PSBD"/>
    <property type="match status" value="1"/>
</dbReference>
<dbReference type="CDD" id="cd06849">
    <property type="entry name" value="lipoyl_domain"/>
    <property type="match status" value="1"/>
</dbReference>
<dbReference type="InterPro" id="IPR000089">
    <property type="entry name" value="Biotin_lipoyl"/>
</dbReference>
<keyword evidence="3" id="KW-0808">Transferase</keyword>
<keyword evidence="4" id="KW-0450">Lipoyl</keyword>
<evidence type="ECO:0000256" key="5">
    <source>
        <dbReference type="ARBA" id="ARBA00023315"/>
    </source>
</evidence>
<comment type="similarity">
    <text evidence="2">Belongs to the 2-oxoacid dehydrogenase family.</text>
</comment>
<dbReference type="InterPro" id="IPR023213">
    <property type="entry name" value="CAT-like_dom_sf"/>
</dbReference>
<dbReference type="EMBL" id="CAEZTS010000089">
    <property type="protein sequence ID" value="CAB4581486.1"/>
    <property type="molecule type" value="Genomic_DNA"/>
</dbReference>
<dbReference type="GO" id="GO:0016407">
    <property type="term" value="F:acetyltransferase activity"/>
    <property type="evidence" value="ECO:0007669"/>
    <property type="project" value="TreeGrafter"/>
</dbReference>
<dbReference type="Gene3D" id="3.30.559.10">
    <property type="entry name" value="Chloramphenicol acetyltransferase-like domain"/>
    <property type="match status" value="1"/>
</dbReference>
<organism evidence="8">
    <name type="scientific">freshwater metagenome</name>
    <dbReference type="NCBI Taxonomy" id="449393"/>
    <lineage>
        <taxon>unclassified sequences</taxon>
        <taxon>metagenomes</taxon>
        <taxon>ecological metagenomes</taxon>
    </lineage>
</organism>
<dbReference type="PANTHER" id="PTHR43178">
    <property type="entry name" value="DIHYDROLIPOAMIDE ACETYLTRANSFERASE COMPONENT OF PYRUVATE DEHYDROGENASE COMPLEX"/>
    <property type="match status" value="1"/>
</dbReference>
<dbReference type="Pfam" id="PF02817">
    <property type="entry name" value="E3_binding"/>
    <property type="match status" value="1"/>
</dbReference>
<dbReference type="Pfam" id="PF00198">
    <property type="entry name" value="2-oxoacid_dh"/>
    <property type="match status" value="1"/>
</dbReference>
<name>A0A6J6EZE6_9ZZZZ</name>
<proteinExistence type="inferred from homology"/>
<accession>A0A6J6EZE6</accession>
<protein>
    <submittedName>
        <fullName evidence="8">Unannotated protein</fullName>
    </submittedName>
</protein>
<evidence type="ECO:0000259" key="7">
    <source>
        <dbReference type="PROSITE" id="PS51826"/>
    </source>
</evidence>
<evidence type="ECO:0000256" key="1">
    <source>
        <dbReference type="ARBA" id="ARBA00001938"/>
    </source>
</evidence>
<dbReference type="SUPFAM" id="SSF51230">
    <property type="entry name" value="Single hybrid motif"/>
    <property type="match status" value="1"/>
</dbReference>
<dbReference type="SUPFAM" id="SSF47005">
    <property type="entry name" value="Peripheral subunit-binding domain of 2-oxo acid dehydrogenase complex"/>
    <property type="match status" value="1"/>
</dbReference>
<evidence type="ECO:0000313" key="8">
    <source>
        <dbReference type="EMBL" id="CAB4581486.1"/>
    </source>
</evidence>
<sequence>MATEFIMPKLGLTMEEGTILEWLVEDGATITAGMPVLRIETDKVESDVESPAAGVLHRTAGVGDTFPCGATIGFLLADGEAPPVATTPAASAPTPAVTPATPAAMAPTVVRASTDGRAFVSPNAKRVARELGVDVAHVVGTGPNGRVVAADVQNAHHSPSARRAPVAATPAVAPVMSSNGQVLATAAARQLAELLGVDLSRVPFDPADGRVTRDGVAAHVRSRLATPASPTATGATSAATVAPLAPATQSPTSVKKMTGMRGTIAKRMQSSLRDMAQLTLHMDADLDAVVADREARKAAGGATLPGFTDYVIAACARALRLHPIVNSQVTDDGIALLPEVHVSMAVALDEGLIVPVIKNTPSLDLPGLADETKRLSSAAREGKLALGELEGGTFSVSTLGMFGVDGFTPVINPPNTAILGVGRLRDDVVLNAKGKPATVKRMTLSLTWDHRVFDGAPAAEFCRSIVDLLSDPAALNTAH</sequence>
<dbReference type="GO" id="GO:0005737">
    <property type="term" value="C:cytoplasm"/>
    <property type="evidence" value="ECO:0007669"/>
    <property type="project" value="TreeGrafter"/>
</dbReference>
<keyword evidence="5" id="KW-0012">Acyltransferase</keyword>
<feature type="domain" description="Peripheral subunit-binding (PSBD)" evidence="7">
    <location>
        <begin position="119"/>
        <end position="156"/>
    </location>
</feature>
<feature type="domain" description="Lipoyl-binding" evidence="6">
    <location>
        <begin position="2"/>
        <end position="76"/>
    </location>
</feature>
<dbReference type="Gene3D" id="4.10.320.10">
    <property type="entry name" value="E3-binding domain"/>
    <property type="match status" value="2"/>
</dbReference>
<dbReference type="GO" id="GO:0031405">
    <property type="term" value="F:lipoic acid binding"/>
    <property type="evidence" value="ECO:0007669"/>
    <property type="project" value="TreeGrafter"/>
</dbReference>
<dbReference type="InterPro" id="IPR001078">
    <property type="entry name" value="2-oxoacid_DH_actylTfrase"/>
</dbReference>
<comment type="cofactor">
    <cofactor evidence="1">
        <name>(R)-lipoate</name>
        <dbReference type="ChEBI" id="CHEBI:83088"/>
    </cofactor>
</comment>
<dbReference type="InterPro" id="IPR050743">
    <property type="entry name" value="2-oxoacid_DH_E2_comp"/>
</dbReference>
<dbReference type="Pfam" id="PF00364">
    <property type="entry name" value="Biotin_lipoyl"/>
    <property type="match status" value="1"/>
</dbReference>
<evidence type="ECO:0000256" key="4">
    <source>
        <dbReference type="ARBA" id="ARBA00022823"/>
    </source>
</evidence>
<dbReference type="PANTHER" id="PTHR43178:SF5">
    <property type="entry name" value="LIPOAMIDE ACYLTRANSFERASE COMPONENT OF BRANCHED-CHAIN ALPHA-KETO ACID DEHYDROGENASE COMPLEX, MITOCHONDRIAL"/>
    <property type="match status" value="1"/>
</dbReference>
<evidence type="ECO:0000256" key="3">
    <source>
        <dbReference type="ARBA" id="ARBA00022679"/>
    </source>
</evidence>
<dbReference type="InterPro" id="IPR011053">
    <property type="entry name" value="Single_hybrid_motif"/>
</dbReference>
<evidence type="ECO:0000256" key="2">
    <source>
        <dbReference type="ARBA" id="ARBA00007317"/>
    </source>
</evidence>
<gene>
    <name evidence="8" type="ORF">UFOPK1722_01075</name>
</gene>
<dbReference type="InterPro" id="IPR004167">
    <property type="entry name" value="PSBD"/>
</dbReference>